<dbReference type="InParanoid" id="A0A316VUK2"/>
<keyword evidence="3" id="KW-1185">Reference proteome</keyword>
<gene>
    <name evidence="2" type="ORF">IE81DRAFT_326028</name>
</gene>
<dbReference type="AlphaFoldDB" id="A0A316VUK2"/>
<reference evidence="2 3" key="1">
    <citation type="journal article" date="2018" name="Mol. Biol. Evol.">
        <title>Broad Genomic Sampling Reveals a Smut Pathogenic Ancestry of the Fungal Clade Ustilaginomycotina.</title>
        <authorList>
            <person name="Kijpornyongpan T."/>
            <person name="Mondo S.J."/>
            <person name="Barry K."/>
            <person name="Sandor L."/>
            <person name="Lee J."/>
            <person name="Lipzen A."/>
            <person name="Pangilinan J."/>
            <person name="LaButti K."/>
            <person name="Hainaut M."/>
            <person name="Henrissat B."/>
            <person name="Grigoriev I.V."/>
            <person name="Spatafora J.W."/>
            <person name="Aime M.C."/>
        </authorList>
    </citation>
    <scope>NUCLEOTIDE SEQUENCE [LARGE SCALE GENOMIC DNA]</scope>
    <source>
        <strain evidence="2 3">MCA 4658</strain>
    </source>
</reference>
<keyword evidence="1" id="KW-1133">Transmembrane helix</keyword>
<feature type="transmembrane region" description="Helical" evidence="1">
    <location>
        <begin position="24"/>
        <end position="47"/>
    </location>
</feature>
<dbReference type="RefSeq" id="XP_025367101.1">
    <property type="nucleotide sequence ID" value="XM_025514709.1"/>
</dbReference>
<name>A0A316VUK2_9BASI</name>
<protein>
    <submittedName>
        <fullName evidence="2">Uncharacterized protein</fullName>
    </submittedName>
</protein>
<feature type="transmembrane region" description="Helical" evidence="1">
    <location>
        <begin position="53"/>
        <end position="73"/>
    </location>
</feature>
<sequence length="85" mass="9619">MLPLALIKCGQIIRVHLTCELRHATLHVAFTFAFAFAFAFAFTFAALGDVLRAVLICAATFFFVQFRNARLLFLSPRPPKYAPLW</sequence>
<evidence type="ECO:0000256" key="1">
    <source>
        <dbReference type="SAM" id="Phobius"/>
    </source>
</evidence>
<evidence type="ECO:0000313" key="3">
    <source>
        <dbReference type="Proteomes" id="UP000245783"/>
    </source>
</evidence>
<organism evidence="2 3">
    <name type="scientific">Ceraceosorus guamensis</name>
    <dbReference type="NCBI Taxonomy" id="1522189"/>
    <lineage>
        <taxon>Eukaryota</taxon>
        <taxon>Fungi</taxon>
        <taxon>Dikarya</taxon>
        <taxon>Basidiomycota</taxon>
        <taxon>Ustilaginomycotina</taxon>
        <taxon>Exobasidiomycetes</taxon>
        <taxon>Ceraceosorales</taxon>
        <taxon>Ceraceosoraceae</taxon>
        <taxon>Ceraceosorus</taxon>
    </lineage>
</organism>
<dbReference type="GeneID" id="37036579"/>
<accession>A0A316VUK2</accession>
<dbReference type="Proteomes" id="UP000245783">
    <property type="component" value="Unassembled WGS sequence"/>
</dbReference>
<proteinExistence type="predicted"/>
<dbReference type="EMBL" id="KZ819437">
    <property type="protein sequence ID" value="PWN39941.1"/>
    <property type="molecule type" value="Genomic_DNA"/>
</dbReference>
<keyword evidence="1" id="KW-0812">Transmembrane</keyword>
<keyword evidence="1" id="KW-0472">Membrane</keyword>
<evidence type="ECO:0000313" key="2">
    <source>
        <dbReference type="EMBL" id="PWN39941.1"/>
    </source>
</evidence>